<proteinExistence type="predicted"/>
<sequence length="206" mass="22114">MDIPSSIGSTQSPLTIPPEKIYYRPLYSINGIDRRIDSWIDATEGNPEEVHLDLDLAGAKTASWASLGFLNLDNDSSYKTNAANSDVKLSLEAGGMQAFDIDRGFWDVSAAARSQLGFTTSIEPGSSRLMKITRILLGYRVKIKIRATDDMKNQLPDALLGISGDEKGILGMPTATCTLDHNDGQIVAASAPSGFPAVLAVLGREI</sequence>
<name>A0AAJ0CJI9_9HYPO</name>
<accession>A0AAJ0CJI9</accession>
<protein>
    <submittedName>
        <fullName evidence="1">Uncharacterized protein</fullName>
    </submittedName>
</protein>
<dbReference type="AlphaFoldDB" id="A0AAJ0CJI9"/>
<comment type="caution">
    <text evidence="1">The sequence shown here is derived from an EMBL/GenBank/DDBJ whole genome shotgun (WGS) entry which is preliminary data.</text>
</comment>
<gene>
    <name evidence="1" type="ORF">QQS21_009288</name>
</gene>
<dbReference type="EMBL" id="JASWJB010000233">
    <property type="protein sequence ID" value="KAK2592998.1"/>
    <property type="molecule type" value="Genomic_DNA"/>
</dbReference>
<evidence type="ECO:0000313" key="1">
    <source>
        <dbReference type="EMBL" id="KAK2592998.1"/>
    </source>
</evidence>
<reference evidence="1" key="1">
    <citation type="submission" date="2023-06" db="EMBL/GenBank/DDBJ databases">
        <title>Conoideocrella luteorostrata (Hypocreales: Clavicipitaceae), a potential biocontrol fungus for elongate hemlock scale in United States Christmas tree production areas.</title>
        <authorList>
            <person name="Barrett H."/>
            <person name="Lovett B."/>
            <person name="Macias A.M."/>
            <person name="Stajich J.E."/>
            <person name="Kasson M.T."/>
        </authorList>
    </citation>
    <scope>NUCLEOTIDE SEQUENCE</scope>
    <source>
        <strain evidence="1">ARSEF 14590</strain>
    </source>
</reference>
<evidence type="ECO:0000313" key="2">
    <source>
        <dbReference type="Proteomes" id="UP001251528"/>
    </source>
</evidence>
<keyword evidence="2" id="KW-1185">Reference proteome</keyword>
<organism evidence="1 2">
    <name type="scientific">Conoideocrella luteorostrata</name>
    <dbReference type="NCBI Taxonomy" id="1105319"/>
    <lineage>
        <taxon>Eukaryota</taxon>
        <taxon>Fungi</taxon>
        <taxon>Dikarya</taxon>
        <taxon>Ascomycota</taxon>
        <taxon>Pezizomycotina</taxon>
        <taxon>Sordariomycetes</taxon>
        <taxon>Hypocreomycetidae</taxon>
        <taxon>Hypocreales</taxon>
        <taxon>Clavicipitaceae</taxon>
        <taxon>Conoideocrella</taxon>
    </lineage>
</organism>
<dbReference type="Proteomes" id="UP001251528">
    <property type="component" value="Unassembled WGS sequence"/>
</dbReference>